<dbReference type="Pfam" id="PF14257">
    <property type="entry name" value="DUF4349"/>
    <property type="match status" value="1"/>
</dbReference>
<keyword evidence="5" id="KW-1185">Reference proteome</keyword>
<keyword evidence="2" id="KW-0812">Transmembrane</keyword>
<name>A0A6N7XPA9_9FIRM</name>
<dbReference type="InterPro" id="IPR025645">
    <property type="entry name" value="DUF4349"/>
</dbReference>
<evidence type="ECO:0000313" key="4">
    <source>
        <dbReference type="EMBL" id="MSU02662.1"/>
    </source>
</evidence>
<evidence type="ECO:0000313" key="5">
    <source>
        <dbReference type="Proteomes" id="UP000469523"/>
    </source>
</evidence>
<proteinExistence type="predicted"/>
<evidence type="ECO:0000256" key="1">
    <source>
        <dbReference type="SAM" id="Coils"/>
    </source>
</evidence>
<accession>A0A6N7XPA9</accession>
<organism evidence="4 5">
    <name type="scientific">Tissierella pigra</name>
    <dbReference type="NCBI Taxonomy" id="2607614"/>
    <lineage>
        <taxon>Bacteria</taxon>
        <taxon>Bacillati</taxon>
        <taxon>Bacillota</taxon>
        <taxon>Tissierellia</taxon>
        <taxon>Tissierellales</taxon>
        <taxon>Tissierellaceae</taxon>
        <taxon>Tissierella</taxon>
    </lineage>
</organism>
<feature type="domain" description="DUF4349" evidence="3">
    <location>
        <begin position="71"/>
        <end position="286"/>
    </location>
</feature>
<reference evidence="4 5" key="1">
    <citation type="submission" date="2019-09" db="EMBL/GenBank/DDBJ databases">
        <title>In-depth cultivation of the pig gut microbiome towards novel bacterial diversity and tailored functional studies.</title>
        <authorList>
            <person name="Wylensek D."/>
            <person name="Hitch T.C.A."/>
            <person name="Clavel T."/>
        </authorList>
    </citation>
    <scope>NUCLEOTIDE SEQUENCE [LARGE SCALE GENOMIC DNA]</scope>
    <source>
        <strain evidence="4 5">WCA3-693-APC-4?</strain>
    </source>
</reference>
<keyword evidence="2" id="KW-1133">Transmembrane helix</keyword>
<dbReference type="EMBL" id="VUNQ01000039">
    <property type="protein sequence ID" value="MSU02662.1"/>
    <property type="molecule type" value="Genomic_DNA"/>
</dbReference>
<sequence length="295" mass="34157">MRNLKNRRLILIVAFILSFSIIFSGCARKGISKSETSYDMAPMETEENKISGIRDDLIVENSSIDSVEPEKIITTVLISMETKEFMVTTDKLNELITKYKGYVENSDIYYNNYIEHSGLKNSHHSIRIPKENLNQFVEELKEIGNVISENTSKEDISKTYRDTESRLRVLEAKEKRILELLNKAEKMEDIIALENQLSTIIYEKENLTINIKDMDDKIDYSTVYFELREVSKLSSKDNSKTPFSTKIANAFKDSLYFFTSNIENLVVSLIYFLPYGIIIGVVIYVLLKFRKKRGE</sequence>
<evidence type="ECO:0000259" key="3">
    <source>
        <dbReference type="Pfam" id="PF14257"/>
    </source>
</evidence>
<keyword evidence="2" id="KW-0472">Membrane</keyword>
<keyword evidence="1" id="KW-0175">Coiled coil</keyword>
<dbReference type="AlphaFoldDB" id="A0A6N7XPA9"/>
<comment type="caution">
    <text evidence="4">The sequence shown here is derived from an EMBL/GenBank/DDBJ whole genome shotgun (WGS) entry which is preliminary data.</text>
</comment>
<evidence type="ECO:0000256" key="2">
    <source>
        <dbReference type="SAM" id="Phobius"/>
    </source>
</evidence>
<gene>
    <name evidence="4" type="ORF">FYJ83_14470</name>
</gene>
<feature type="transmembrane region" description="Helical" evidence="2">
    <location>
        <begin position="265"/>
        <end position="287"/>
    </location>
</feature>
<dbReference type="Proteomes" id="UP000469523">
    <property type="component" value="Unassembled WGS sequence"/>
</dbReference>
<protein>
    <submittedName>
        <fullName evidence="4">DUF4349 domain-containing protein</fullName>
    </submittedName>
</protein>
<dbReference type="PROSITE" id="PS51257">
    <property type="entry name" value="PROKAR_LIPOPROTEIN"/>
    <property type="match status" value="1"/>
</dbReference>
<feature type="coiled-coil region" evidence="1">
    <location>
        <begin position="153"/>
        <end position="190"/>
    </location>
</feature>